<keyword evidence="2" id="KW-1133">Transmembrane helix</keyword>
<feature type="compositionally biased region" description="Basic and acidic residues" evidence="1">
    <location>
        <begin position="11"/>
        <end position="30"/>
    </location>
</feature>
<dbReference type="KEGG" id="mjl:Mjls_1304"/>
<feature type="region of interest" description="Disordered" evidence="1">
    <location>
        <begin position="1"/>
        <end position="30"/>
    </location>
</feature>
<proteinExistence type="predicted"/>
<protein>
    <recommendedName>
        <fullName evidence="4">UsfY protein</fullName>
    </recommendedName>
</protein>
<name>A0A5Q5CD49_MYCSJ</name>
<feature type="transmembrane region" description="Helical" evidence="2">
    <location>
        <begin position="63"/>
        <end position="84"/>
    </location>
</feature>
<dbReference type="AlphaFoldDB" id="A0A5Q5CD49"/>
<sequence length="110" mass="12149">MVLKEGLPMKSPEDPVDHARTTRPHAGETMKDTKNMPALVLLGFALVTFVAALAAHATANHTVGVIVGCISAVLFVVAGAWFLIEHRRVKGIEERWYAEHPEVQRQRPSR</sequence>
<dbReference type="InterPro" id="IPR049606">
    <property type="entry name" value="UsfY-like"/>
</dbReference>
<keyword evidence="2" id="KW-0812">Transmembrane</keyword>
<organism evidence="3">
    <name type="scientific">Mycobacterium sp. (strain JLS)</name>
    <dbReference type="NCBI Taxonomy" id="164757"/>
    <lineage>
        <taxon>Bacteria</taxon>
        <taxon>Bacillati</taxon>
        <taxon>Actinomycetota</taxon>
        <taxon>Actinomycetes</taxon>
        <taxon>Mycobacteriales</taxon>
        <taxon>Mycobacteriaceae</taxon>
        <taxon>Mycobacterium</taxon>
    </lineage>
</organism>
<evidence type="ECO:0008006" key="4">
    <source>
        <dbReference type="Google" id="ProtNLM"/>
    </source>
</evidence>
<evidence type="ECO:0000313" key="3">
    <source>
        <dbReference type="EMBL" id="ABN97106.1"/>
    </source>
</evidence>
<evidence type="ECO:0000256" key="1">
    <source>
        <dbReference type="SAM" id="MobiDB-lite"/>
    </source>
</evidence>
<gene>
    <name evidence="3" type="ordered locus">Mjls_1304</name>
</gene>
<feature type="transmembrane region" description="Helical" evidence="2">
    <location>
        <begin position="38"/>
        <end position="57"/>
    </location>
</feature>
<keyword evidence="2" id="KW-0472">Membrane</keyword>
<evidence type="ECO:0000256" key="2">
    <source>
        <dbReference type="SAM" id="Phobius"/>
    </source>
</evidence>
<accession>A0A5Q5CD49</accession>
<dbReference type="EMBL" id="CP000580">
    <property type="protein sequence ID" value="ABN97106.1"/>
    <property type="molecule type" value="Genomic_DNA"/>
</dbReference>
<dbReference type="NCBIfam" id="NF041247">
    <property type="entry name" value="UsfY"/>
    <property type="match status" value="1"/>
</dbReference>
<reference evidence="3" key="1">
    <citation type="submission" date="2007-02" db="EMBL/GenBank/DDBJ databases">
        <title>Complete sequence of Mycobacterium sp. JLS.</title>
        <authorList>
            <consortium name="US DOE Joint Genome Institute"/>
            <person name="Copeland A."/>
            <person name="Lucas S."/>
            <person name="Lapidus A."/>
            <person name="Barry K."/>
            <person name="Detter J.C."/>
            <person name="Glavina del Rio T."/>
            <person name="Hammon N."/>
            <person name="Israni S."/>
            <person name="Dalin E."/>
            <person name="Tice H."/>
            <person name="Pitluck S."/>
            <person name="Chain P."/>
            <person name="Malfatti S."/>
            <person name="Shin M."/>
            <person name="Vergez L."/>
            <person name="Schmutz J."/>
            <person name="Larimer F."/>
            <person name="Land M."/>
            <person name="Hauser L."/>
            <person name="Kyrpides N."/>
            <person name="Mikhailova N."/>
            <person name="Miller C.D."/>
            <person name="Anderson A.J."/>
            <person name="Sims R.C."/>
            <person name="Richardson P."/>
        </authorList>
    </citation>
    <scope>NUCLEOTIDE SEQUENCE [LARGE SCALE GENOMIC DNA]</scope>
    <source>
        <strain evidence="3">JLS</strain>
    </source>
</reference>